<comment type="caution">
    <text evidence="2">The sequence shown here is derived from an EMBL/GenBank/DDBJ whole genome shotgun (WGS) entry which is preliminary data.</text>
</comment>
<keyword evidence="1" id="KW-0732">Signal</keyword>
<proteinExistence type="predicted"/>
<sequence>MFKFISLATLMLLSASSAFAAPARINTLAISRSEAGLTTLGCTRDDLCVEIAPLQASCEGQACTNDVASGTDLNLKLSDGQRDPGQTHYRLADLLSADEDSSFQLWPKLIRFEGGILAGVEAQVRSMYSGGGASSTTLHLIAFLPGQAPFKVLSVPQSASVLIRACFGERDMKQRAGACHDEYSFNASLALTGASAAAMPVLRYRSKATTFPGPVSRSKDSLARRPLRKRDIMTATDPQCSYQRLYRFAPEARAYVASTPPPDCSDYTVP</sequence>
<organism evidence="2 3">
    <name type="scientific">Iodobacter arcticus</name>
    <dbReference type="NCBI Taxonomy" id="590593"/>
    <lineage>
        <taxon>Bacteria</taxon>
        <taxon>Pseudomonadati</taxon>
        <taxon>Pseudomonadota</taxon>
        <taxon>Betaproteobacteria</taxon>
        <taxon>Neisseriales</taxon>
        <taxon>Chitinibacteraceae</taxon>
        <taxon>Iodobacter</taxon>
    </lineage>
</organism>
<feature type="chain" id="PRO_5047068966" evidence="1">
    <location>
        <begin position="21"/>
        <end position="270"/>
    </location>
</feature>
<feature type="signal peptide" evidence="1">
    <location>
        <begin position="1"/>
        <end position="20"/>
    </location>
</feature>
<protein>
    <submittedName>
        <fullName evidence="2">Uncharacterized protein</fullName>
    </submittedName>
</protein>
<evidence type="ECO:0000313" key="2">
    <source>
        <dbReference type="EMBL" id="MFC7421795.1"/>
    </source>
</evidence>
<evidence type="ECO:0000256" key="1">
    <source>
        <dbReference type="SAM" id="SignalP"/>
    </source>
</evidence>
<dbReference type="Proteomes" id="UP001596473">
    <property type="component" value="Unassembled WGS sequence"/>
</dbReference>
<evidence type="ECO:0000313" key="3">
    <source>
        <dbReference type="Proteomes" id="UP001596473"/>
    </source>
</evidence>
<accession>A0ABW2R1Z4</accession>
<gene>
    <name evidence="2" type="ORF">ACFQNF_18200</name>
</gene>
<name>A0ABW2R1Z4_9NEIS</name>
<dbReference type="EMBL" id="JBHTBQ010000044">
    <property type="protein sequence ID" value="MFC7421795.1"/>
    <property type="molecule type" value="Genomic_DNA"/>
</dbReference>
<keyword evidence="3" id="KW-1185">Reference proteome</keyword>
<reference evidence="3" key="1">
    <citation type="journal article" date="2019" name="Int. J. Syst. Evol. Microbiol.">
        <title>The Global Catalogue of Microorganisms (GCM) 10K type strain sequencing project: providing services to taxonomists for standard genome sequencing and annotation.</title>
        <authorList>
            <consortium name="The Broad Institute Genomics Platform"/>
            <consortium name="The Broad Institute Genome Sequencing Center for Infectious Disease"/>
            <person name="Wu L."/>
            <person name="Ma J."/>
        </authorList>
    </citation>
    <scope>NUCLEOTIDE SEQUENCE [LARGE SCALE GENOMIC DNA]</scope>
    <source>
        <strain evidence="3">CCUG 62945</strain>
    </source>
</reference>
<dbReference type="RefSeq" id="WP_380189391.1">
    <property type="nucleotide sequence ID" value="NZ_JBHTBQ010000044.1"/>
</dbReference>